<dbReference type="OrthoDB" id="2452115at2"/>
<evidence type="ECO:0008006" key="4">
    <source>
        <dbReference type="Google" id="ProtNLM"/>
    </source>
</evidence>
<feature type="transmembrane region" description="Helical" evidence="1">
    <location>
        <begin position="6"/>
        <end position="24"/>
    </location>
</feature>
<keyword evidence="1" id="KW-0472">Membrane</keyword>
<keyword evidence="1" id="KW-0812">Transmembrane</keyword>
<evidence type="ECO:0000313" key="3">
    <source>
        <dbReference type="Proteomes" id="UP000274033"/>
    </source>
</evidence>
<sequence length="161" mass="18619">MTVSEQLVSIIIMIASGIVVGAVIDCIRSMLLLMSPKSLLRKITYGIELSVWALLGAITFYILFTVKGGEWRLVDPLAQISGIFLYEAVFQRFFRFLGRLFVILIINPIVFIINLILTIIKTTFKLLIRIILILLTPFIKLYKRFLPKIHRKFRTSIFKKR</sequence>
<feature type="transmembrane region" description="Helical" evidence="1">
    <location>
        <begin position="45"/>
        <end position="64"/>
    </location>
</feature>
<evidence type="ECO:0000256" key="1">
    <source>
        <dbReference type="SAM" id="Phobius"/>
    </source>
</evidence>
<dbReference type="AlphaFoldDB" id="A0A3N9U9I1"/>
<keyword evidence="1" id="KW-1133">Transmembrane helix</keyword>
<dbReference type="Proteomes" id="UP000274033">
    <property type="component" value="Unassembled WGS sequence"/>
</dbReference>
<organism evidence="2 3">
    <name type="scientific">Lysinibacillus composti</name>
    <dbReference type="NCBI Taxonomy" id="720633"/>
    <lineage>
        <taxon>Bacteria</taxon>
        <taxon>Bacillati</taxon>
        <taxon>Bacillota</taxon>
        <taxon>Bacilli</taxon>
        <taxon>Bacillales</taxon>
        <taxon>Bacillaceae</taxon>
        <taxon>Lysinibacillus</taxon>
    </lineage>
</organism>
<comment type="caution">
    <text evidence="2">The sequence shown here is derived from an EMBL/GenBank/DDBJ whole genome shotgun (WGS) entry which is preliminary data.</text>
</comment>
<name>A0A3N9U9I1_9BACI</name>
<evidence type="ECO:0000313" key="2">
    <source>
        <dbReference type="EMBL" id="RQW73248.1"/>
    </source>
</evidence>
<dbReference type="Pfam" id="PF09578">
    <property type="entry name" value="Spore_YabQ"/>
    <property type="match status" value="1"/>
</dbReference>
<dbReference type="RefSeq" id="WP_124766640.1">
    <property type="nucleotide sequence ID" value="NZ_JAFBDY010000022.1"/>
</dbReference>
<proteinExistence type="predicted"/>
<feature type="transmembrane region" description="Helical" evidence="1">
    <location>
        <begin position="101"/>
        <end position="120"/>
    </location>
</feature>
<dbReference type="InterPro" id="IPR019074">
    <property type="entry name" value="YabQ"/>
</dbReference>
<accession>A0A3N9U9I1</accession>
<feature type="transmembrane region" description="Helical" evidence="1">
    <location>
        <begin position="126"/>
        <end position="142"/>
    </location>
</feature>
<dbReference type="EMBL" id="RRCT01000024">
    <property type="protein sequence ID" value="RQW73248.1"/>
    <property type="molecule type" value="Genomic_DNA"/>
</dbReference>
<reference evidence="2 3" key="1">
    <citation type="journal article" date="2013" name="J. Microbiol.">
        <title>Lysinibacillus chungkukjangi sp. nov., isolated from Chungkukjang, Korean fermented soybean food.</title>
        <authorList>
            <person name="Kim S.J."/>
            <person name="Jang Y.H."/>
            <person name="Hamada M."/>
            <person name="Ahn J.H."/>
            <person name="Weon H.Y."/>
            <person name="Suzuki K."/>
            <person name="Whang K.S."/>
            <person name="Kwon S.W."/>
        </authorList>
    </citation>
    <scope>NUCLEOTIDE SEQUENCE [LARGE SCALE GENOMIC DNA]</scope>
    <source>
        <strain evidence="2 3">MCCC 1A12701</strain>
    </source>
</reference>
<protein>
    <recommendedName>
        <fullName evidence="4">Spore cortex biosynthesis protein YabQ</fullName>
    </recommendedName>
</protein>
<gene>
    <name evidence="2" type="ORF">EBB45_17490</name>
</gene>
<dbReference type="NCBIfam" id="TIGR02893">
    <property type="entry name" value="spore_yabQ"/>
    <property type="match status" value="1"/>
</dbReference>
<keyword evidence="3" id="KW-1185">Reference proteome</keyword>